<accession>A0A0L0V6K2</accession>
<dbReference type="OrthoDB" id="2495635at2759"/>
<sequence>MKLKKALTLSLSFHPENWRSNNAFHLEEEKRLLGASIASGESPLNSLDMQAHSHALEEMKEALSQRDFSGSSQAKIFDDKLWKEPYEWDEQLLGGKAATQSFLNTLLYNPPKDIQSVWLIGDGKTKRFSHDLKDITLVNYLMKLYDDRSGDELKQHLSCFFERVQSLNLRERNTIQDTAILDFIILLATITEVNKRSKRLLDPFANMIQEYVMLKLPGFESKVAESGRTDIQNLMVTLRSLWDRN</sequence>
<keyword evidence="2" id="KW-1185">Reference proteome</keyword>
<gene>
    <name evidence="1" type="ORF">PSTG_12076</name>
</gene>
<dbReference type="Proteomes" id="UP000054564">
    <property type="component" value="Unassembled WGS sequence"/>
</dbReference>
<evidence type="ECO:0000313" key="1">
    <source>
        <dbReference type="EMBL" id="KNE94614.1"/>
    </source>
</evidence>
<name>A0A0L0V6K2_9BASI</name>
<reference evidence="2" key="1">
    <citation type="submission" date="2014-03" db="EMBL/GenBank/DDBJ databases">
        <title>The Genome Sequence of Puccinia striiformis f. sp. tritici PST-78.</title>
        <authorList>
            <consortium name="The Broad Institute Genome Sequencing Platform"/>
            <person name="Cuomo C."/>
            <person name="Hulbert S."/>
            <person name="Chen X."/>
            <person name="Walker B."/>
            <person name="Young S.K."/>
            <person name="Zeng Q."/>
            <person name="Gargeya S."/>
            <person name="Fitzgerald M."/>
            <person name="Haas B."/>
            <person name="Abouelleil A."/>
            <person name="Alvarado L."/>
            <person name="Arachchi H.M."/>
            <person name="Berlin A.M."/>
            <person name="Chapman S.B."/>
            <person name="Goldberg J."/>
            <person name="Griggs A."/>
            <person name="Gujja S."/>
            <person name="Hansen M."/>
            <person name="Howarth C."/>
            <person name="Imamovic A."/>
            <person name="Larimer J."/>
            <person name="McCowan C."/>
            <person name="Montmayeur A."/>
            <person name="Murphy C."/>
            <person name="Neiman D."/>
            <person name="Pearson M."/>
            <person name="Priest M."/>
            <person name="Roberts A."/>
            <person name="Saif S."/>
            <person name="Shea T."/>
            <person name="Sisk P."/>
            <person name="Sykes S."/>
            <person name="Wortman J."/>
            <person name="Nusbaum C."/>
            <person name="Birren B."/>
        </authorList>
    </citation>
    <scope>NUCLEOTIDE SEQUENCE [LARGE SCALE GENOMIC DNA]</scope>
    <source>
        <strain evidence="2">race PST-78</strain>
    </source>
</reference>
<dbReference type="AlphaFoldDB" id="A0A0L0V6K2"/>
<comment type="caution">
    <text evidence="1">The sequence shown here is derived from an EMBL/GenBank/DDBJ whole genome shotgun (WGS) entry which is preliminary data.</text>
</comment>
<protein>
    <submittedName>
        <fullName evidence="1">Uncharacterized protein</fullName>
    </submittedName>
</protein>
<proteinExistence type="predicted"/>
<organism evidence="1 2">
    <name type="scientific">Puccinia striiformis f. sp. tritici PST-78</name>
    <dbReference type="NCBI Taxonomy" id="1165861"/>
    <lineage>
        <taxon>Eukaryota</taxon>
        <taxon>Fungi</taxon>
        <taxon>Dikarya</taxon>
        <taxon>Basidiomycota</taxon>
        <taxon>Pucciniomycotina</taxon>
        <taxon>Pucciniomycetes</taxon>
        <taxon>Pucciniales</taxon>
        <taxon>Pucciniaceae</taxon>
        <taxon>Puccinia</taxon>
    </lineage>
</organism>
<evidence type="ECO:0000313" key="2">
    <source>
        <dbReference type="Proteomes" id="UP000054564"/>
    </source>
</evidence>
<dbReference type="EMBL" id="AJIL01000113">
    <property type="protein sequence ID" value="KNE94614.1"/>
    <property type="molecule type" value="Genomic_DNA"/>
</dbReference>